<name>A0ABV0YIB0_9TELE</name>
<gene>
    <name evidence="1" type="ORF">AMECASPLE_030592</name>
</gene>
<dbReference type="EMBL" id="JAHRIP010031885">
    <property type="protein sequence ID" value="MEQ2293180.1"/>
    <property type="molecule type" value="Genomic_DNA"/>
</dbReference>
<protein>
    <submittedName>
        <fullName evidence="1">Uncharacterized protein</fullName>
    </submittedName>
</protein>
<reference evidence="1 2" key="1">
    <citation type="submission" date="2021-06" db="EMBL/GenBank/DDBJ databases">
        <authorList>
            <person name="Palmer J.M."/>
        </authorList>
    </citation>
    <scope>NUCLEOTIDE SEQUENCE [LARGE SCALE GENOMIC DNA]</scope>
    <source>
        <strain evidence="1 2">AS_MEX2019</strain>
        <tissue evidence="1">Muscle</tissue>
    </source>
</reference>
<sequence length="67" mass="7876">MGPFLWLRVPQLKMFFKNGEQYVASKTKNILKPCWWSRKSENGVHSRLQEINLVTIERDEDMGLSGH</sequence>
<evidence type="ECO:0000313" key="2">
    <source>
        <dbReference type="Proteomes" id="UP001469553"/>
    </source>
</evidence>
<comment type="caution">
    <text evidence="1">The sequence shown here is derived from an EMBL/GenBank/DDBJ whole genome shotgun (WGS) entry which is preliminary data.</text>
</comment>
<organism evidence="1 2">
    <name type="scientific">Ameca splendens</name>
    <dbReference type="NCBI Taxonomy" id="208324"/>
    <lineage>
        <taxon>Eukaryota</taxon>
        <taxon>Metazoa</taxon>
        <taxon>Chordata</taxon>
        <taxon>Craniata</taxon>
        <taxon>Vertebrata</taxon>
        <taxon>Euteleostomi</taxon>
        <taxon>Actinopterygii</taxon>
        <taxon>Neopterygii</taxon>
        <taxon>Teleostei</taxon>
        <taxon>Neoteleostei</taxon>
        <taxon>Acanthomorphata</taxon>
        <taxon>Ovalentaria</taxon>
        <taxon>Atherinomorphae</taxon>
        <taxon>Cyprinodontiformes</taxon>
        <taxon>Goodeidae</taxon>
        <taxon>Ameca</taxon>
    </lineage>
</organism>
<accession>A0ABV0YIB0</accession>
<dbReference type="Proteomes" id="UP001469553">
    <property type="component" value="Unassembled WGS sequence"/>
</dbReference>
<keyword evidence="2" id="KW-1185">Reference proteome</keyword>
<proteinExistence type="predicted"/>
<evidence type="ECO:0000313" key="1">
    <source>
        <dbReference type="EMBL" id="MEQ2293180.1"/>
    </source>
</evidence>